<gene>
    <name evidence="8" type="ORF">EAY64_13680</name>
</gene>
<dbReference type="Proteomes" id="UP000274139">
    <property type="component" value="Unassembled WGS sequence"/>
</dbReference>
<sequence>MQGKLIGSAARRGLWLCHGCSLLCQVPGDEGQWRCPRCAAGLHKRKPHSQQHAWAFLLAALISYIPANLLPIMRTEMLSGTQQDTIMSGVVYLWQSGSWPLAFVVFVASVLVPLLKILSMLLLLVTVQLRSRWAPRQRTRLYRLLEMVGPWSMLDIYVVGLLVALVQLQSLASIKAGPGALAFGAVVVLTMLSAMKFDPRTIWDALEDDDE</sequence>
<feature type="transmembrane region" description="Helical" evidence="7">
    <location>
        <begin position="174"/>
        <end position="192"/>
    </location>
</feature>
<dbReference type="Pfam" id="PF04403">
    <property type="entry name" value="PqiA"/>
    <property type="match status" value="1"/>
</dbReference>
<comment type="subcellular location">
    <subcellularLocation>
        <location evidence="1">Cell inner membrane</location>
    </subcellularLocation>
</comment>
<proteinExistence type="predicted"/>
<evidence type="ECO:0000313" key="8">
    <source>
        <dbReference type="EMBL" id="RMC95476.1"/>
    </source>
</evidence>
<protein>
    <submittedName>
        <fullName evidence="8">Paraquat-inducible membrane protein A</fullName>
    </submittedName>
</protein>
<keyword evidence="3" id="KW-0997">Cell inner membrane</keyword>
<feature type="transmembrane region" description="Helical" evidence="7">
    <location>
        <begin position="101"/>
        <end position="127"/>
    </location>
</feature>
<evidence type="ECO:0000256" key="1">
    <source>
        <dbReference type="ARBA" id="ARBA00004533"/>
    </source>
</evidence>
<organism evidence="8 9">
    <name type="scientific">Aquitalea palustris</name>
    <dbReference type="NCBI Taxonomy" id="2480983"/>
    <lineage>
        <taxon>Bacteria</taxon>
        <taxon>Pseudomonadati</taxon>
        <taxon>Pseudomonadota</taxon>
        <taxon>Betaproteobacteria</taxon>
        <taxon>Neisseriales</taxon>
        <taxon>Chromobacteriaceae</taxon>
        <taxon>Aquitalea</taxon>
    </lineage>
</organism>
<dbReference type="PANTHER" id="PTHR30462:SF3">
    <property type="entry name" value="INTERMEMBRANE TRANSPORT PROTEIN PQIA"/>
    <property type="match status" value="1"/>
</dbReference>
<evidence type="ECO:0000256" key="6">
    <source>
        <dbReference type="ARBA" id="ARBA00023136"/>
    </source>
</evidence>
<evidence type="ECO:0000256" key="7">
    <source>
        <dbReference type="SAM" id="Phobius"/>
    </source>
</evidence>
<dbReference type="RefSeq" id="WP_103525310.1">
    <property type="nucleotide sequence ID" value="NZ_JAIZDC010000002.1"/>
</dbReference>
<evidence type="ECO:0000313" key="9">
    <source>
        <dbReference type="Proteomes" id="UP000274139"/>
    </source>
</evidence>
<keyword evidence="5 7" id="KW-1133">Transmembrane helix</keyword>
<reference evidence="8 9" key="1">
    <citation type="submission" date="2018-10" db="EMBL/GenBank/DDBJ databases">
        <title>Draft genome sequence of Aquitalea MWU14-2217 isolated from a wild cranberry bog in Provincetown, Massachusetts.</title>
        <authorList>
            <person name="Ebadzadsahrai G."/>
            <person name="Soby S."/>
        </authorList>
    </citation>
    <scope>NUCLEOTIDE SEQUENCE [LARGE SCALE GENOMIC DNA]</scope>
    <source>
        <strain evidence="8 9">MWU14-2217</strain>
    </source>
</reference>
<keyword evidence="4 7" id="KW-0812">Transmembrane</keyword>
<dbReference type="GO" id="GO:0005886">
    <property type="term" value="C:plasma membrane"/>
    <property type="evidence" value="ECO:0007669"/>
    <property type="project" value="UniProtKB-SubCell"/>
</dbReference>
<keyword evidence="9" id="KW-1185">Reference proteome</keyword>
<dbReference type="EMBL" id="RFAR01000056">
    <property type="protein sequence ID" value="RMC95476.1"/>
    <property type="molecule type" value="Genomic_DNA"/>
</dbReference>
<evidence type="ECO:0000256" key="5">
    <source>
        <dbReference type="ARBA" id="ARBA00022989"/>
    </source>
</evidence>
<keyword evidence="6 7" id="KW-0472">Membrane</keyword>
<evidence type="ECO:0000256" key="3">
    <source>
        <dbReference type="ARBA" id="ARBA00022519"/>
    </source>
</evidence>
<dbReference type="InterPro" id="IPR051800">
    <property type="entry name" value="PqiA-PqiB_transport"/>
</dbReference>
<dbReference type="AlphaFoldDB" id="A0A454JGN1"/>
<dbReference type="PANTHER" id="PTHR30462">
    <property type="entry name" value="INTERMEMBRANE TRANSPORT PROTEIN PQIB-RELATED"/>
    <property type="match status" value="1"/>
</dbReference>
<comment type="caution">
    <text evidence="8">The sequence shown here is derived from an EMBL/GenBank/DDBJ whole genome shotgun (WGS) entry which is preliminary data.</text>
</comment>
<name>A0A454JGN1_9NEIS</name>
<keyword evidence="2" id="KW-1003">Cell membrane</keyword>
<evidence type="ECO:0000256" key="4">
    <source>
        <dbReference type="ARBA" id="ARBA00022692"/>
    </source>
</evidence>
<feature type="transmembrane region" description="Helical" evidence="7">
    <location>
        <begin position="148"/>
        <end position="168"/>
    </location>
</feature>
<dbReference type="InterPro" id="IPR007498">
    <property type="entry name" value="PqiA-like"/>
</dbReference>
<dbReference type="OrthoDB" id="9800207at2"/>
<feature type="transmembrane region" description="Helical" evidence="7">
    <location>
        <begin position="53"/>
        <end position="73"/>
    </location>
</feature>
<evidence type="ECO:0000256" key="2">
    <source>
        <dbReference type="ARBA" id="ARBA00022475"/>
    </source>
</evidence>
<accession>A0A454JGN1</accession>